<organism evidence="3 4">
    <name type="scientific">Labrys wisconsinensis</name>
    <dbReference type="NCBI Taxonomy" id="425677"/>
    <lineage>
        <taxon>Bacteria</taxon>
        <taxon>Pseudomonadati</taxon>
        <taxon>Pseudomonadota</taxon>
        <taxon>Alphaproteobacteria</taxon>
        <taxon>Hyphomicrobiales</taxon>
        <taxon>Xanthobacteraceae</taxon>
        <taxon>Labrys</taxon>
    </lineage>
</organism>
<evidence type="ECO:0000256" key="1">
    <source>
        <dbReference type="ARBA" id="ARBA00008580"/>
    </source>
</evidence>
<dbReference type="Pfam" id="PF03693">
    <property type="entry name" value="ParD_antitoxin"/>
    <property type="match status" value="1"/>
</dbReference>
<dbReference type="Proteomes" id="UP001242480">
    <property type="component" value="Unassembled WGS sequence"/>
</dbReference>
<comment type="caution">
    <text evidence="3">The sequence shown here is derived from an EMBL/GenBank/DDBJ whole genome shotgun (WGS) entry which is preliminary data.</text>
</comment>
<dbReference type="PANTHER" id="PTHR36582:SF2">
    <property type="entry name" value="ANTITOXIN PARD"/>
    <property type="match status" value="1"/>
</dbReference>
<dbReference type="Gene3D" id="6.10.10.120">
    <property type="entry name" value="Antitoxin ParD1-like"/>
    <property type="match status" value="1"/>
</dbReference>
<dbReference type="NCBIfam" id="TIGR02606">
    <property type="entry name" value="antidote_CC2985"/>
    <property type="match status" value="1"/>
</dbReference>
<comment type="similarity">
    <text evidence="1">Belongs to the ParD antitoxin family.</text>
</comment>
<dbReference type="InterPro" id="IPR010985">
    <property type="entry name" value="Ribbon_hlx_hlx"/>
</dbReference>
<evidence type="ECO:0000256" key="2">
    <source>
        <dbReference type="ARBA" id="ARBA00022649"/>
    </source>
</evidence>
<dbReference type="PANTHER" id="PTHR36582">
    <property type="entry name" value="ANTITOXIN PARD"/>
    <property type="match status" value="1"/>
</dbReference>
<reference evidence="3 4" key="1">
    <citation type="submission" date="2023-07" db="EMBL/GenBank/DDBJ databases">
        <title>Genomic Encyclopedia of Type Strains, Phase IV (KMG-IV): sequencing the most valuable type-strain genomes for metagenomic binning, comparative biology and taxonomic classification.</title>
        <authorList>
            <person name="Goeker M."/>
        </authorList>
    </citation>
    <scope>NUCLEOTIDE SEQUENCE [LARGE SCALE GENOMIC DNA]</scope>
    <source>
        <strain evidence="3 4">DSM 19619</strain>
    </source>
</reference>
<sequence>MTTTISFTLDDYGAAFVETQVAEGRHGNASDVLHAALRLLQDQQARLATLRAALLEGEESGPSTAFDFDAFIAGKQWAGKAARPSLDLFGS</sequence>
<evidence type="ECO:0000313" key="4">
    <source>
        <dbReference type="Proteomes" id="UP001242480"/>
    </source>
</evidence>
<dbReference type="RefSeq" id="WP_307281707.1">
    <property type="nucleotide sequence ID" value="NZ_JAUSVX010000016.1"/>
</dbReference>
<dbReference type="SUPFAM" id="SSF47598">
    <property type="entry name" value="Ribbon-helix-helix"/>
    <property type="match status" value="1"/>
</dbReference>
<accession>A0ABU0JGL8</accession>
<protein>
    <submittedName>
        <fullName evidence="3">Antitoxin ParD1/3/4</fullName>
    </submittedName>
</protein>
<proteinExistence type="inferred from homology"/>
<keyword evidence="2" id="KW-1277">Toxin-antitoxin system</keyword>
<gene>
    <name evidence="3" type="ORF">QO011_006475</name>
</gene>
<evidence type="ECO:0000313" key="3">
    <source>
        <dbReference type="EMBL" id="MDQ0473439.1"/>
    </source>
</evidence>
<name>A0ABU0JGL8_9HYPH</name>
<dbReference type="InterPro" id="IPR022789">
    <property type="entry name" value="ParD"/>
</dbReference>
<keyword evidence="4" id="KW-1185">Reference proteome</keyword>
<dbReference type="InterPro" id="IPR038296">
    <property type="entry name" value="ParD_sf"/>
</dbReference>
<dbReference type="EMBL" id="JAUSVX010000016">
    <property type="protein sequence ID" value="MDQ0473439.1"/>
    <property type="molecule type" value="Genomic_DNA"/>
</dbReference>